<gene>
    <name evidence="2" type="ORF">B9J98_06950</name>
</gene>
<protein>
    <submittedName>
        <fullName evidence="2">RNA-binding protein</fullName>
    </submittedName>
</protein>
<reference evidence="2 3" key="1">
    <citation type="submission" date="2017-04" db="EMBL/GenBank/DDBJ databases">
        <title>Draft Aigarchaeota genome from a New Zealand hot spring.</title>
        <authorList>
            <person name="Reysenbach A.-L."/>
            <person name="Donaho J.A."/>
            <person name="Gerhart J."/>
            <person name="Kelley J.F."/>
            <person name="Kouba K."/>
            <person name="Podar M."/>
            <person name="Stott M."/>
        </authorList>
    </citation>
    <scope>NUCLEOTIDE SEQUENCE [LARGE SCALE GENOMIC DNA]</scope>
    <source>
        <strain evidence="2">NZ13_MG1</strain>
    </source>
</reference>
<comment type="caution">
    <text evidence="2">The sequence shown here is derived from an EMBL/GenBank/DDBJ whole genome shotgun (WGS) entry which is preliminary data.</text>
</comment>
<sequence>MKQVTLPTCSWCHRPILPDERAVSFPCPNCGKVTIWRCRVCRELARPYVCPSCGFEGP</sequence>
<dbReference type="Pfam" id="PF07754">
    <property type="entry name" value="HVO_2753_ZBP"/>
    <property type="match status" value="1"/>
</dbReference>
<dbReference type="EMBL" id="NDWU01000021">
    <property type="protein sequence ID" value="PUA31277.1"/>
    <property type="molecule type" value="Genomic_DNA"/>
</dbReference>
<dbReference type="InterPro" id="IPR044720">
    <property type="entry name" value="HVO_2753-like"/>
</dbReference>
<dbReference type="Proteomes" id="UP000244066">
    <property type="component" value="Unassembled WGS sequence"/>
</dbReference>
<organism evidence="2 3">
    <name type="scientific">Candidatus Terraquivivens tikiterensis</name>
    <dbReference type="NCBI Taxonomy" id="1980982"/>
    <lineage>
        <taxon>Archaea</taxon>
        <taxon>Nitrososphaerota</taxon>
        <taxon>Candidatus Wolframiiraptoraceae</taxon>
        <taxon>Candidatus Terraquivivens</taxon>
    </lineage>
</organism>
<evidence type="ECO:0000313" key="3">
    <source>
        <dbReference type="Proteomes" id="UP000244066"/>
    </source>
</evidence>
<feature type="domain" description="Small zinc finger protein HVO-2753-like zinc-binding pocket" evidence="1">
    <location>
        <begin position="9"/>
        <end position="54"/>
    </location>
</feature>
<dbReference type="PANTHER" id="PTHR40733:SF1">
    <property type="entry name" value="SMALL ZINC FINGER PROTEIN HVO-2753-LIKE ZINC-BINDING POCKET DOMAIN-CONTAINING PROTEIN"/>
    <property type="match status" value="1"/>
</dbReference>
<name>A0A2R7Y1Q5_9ARCH</name>
<proteinExistence type="predicted"/>
<dbReference type="PANTHER" id="PTHR40733">
    <property type="entry name" value="ZINC-RIBBON RNA-BINDING PROTEIN INVOLVED IN TRANSLATION-RELATED"/>
    <property type="match status" value="1"/>
</dbReference>
<evidence type="ECO:0000313" key="2">
    <source>
        <dbReference type="EMBL" id="PUA31277.1"/>
    </source>
</evidence>
<evidence type="ECO:0000259" key="1">
    <source>
        <dbReference type="Pfam" id="PF07754"/>
    </source>
</evidence>
<dbReference type="InterPro" id="IPR011668">
    <property type="entry name" value="HVO_2753-like_ZBP"/>
</dbReference>
<dbReference type="NCBIfam" id="NF011481">
    <property type="entry name" value="PRK14890.1"/>
    <property type="match status" value="1"/>
</dbReference>
<dbReference type="AlphaFoldDB" id="A0A2R7Y1Q5"/>
<accession>A0A2R7Y1Q5</accession>